<evidence type="ECO:0000313" key="3">
    <source>
        <dbReference type="Proteomes" id="UP000593737"/>
    </source>
</evidence>
<dbReference type="InterPro" id="IPR045584">
    <property type="entry name" value="Pilin-like"/>
</dbReference>
<reference evidence="2 3" key="1">
    <citation type="journal article" date="2020" name="ISME J.">
        <title>Enrichment and physiological characterization of a novel comammox Nitrospira indicates ammonium inhibition of complete nitrification.</title>
        <authorList>
            <person name="Sakoula D."/>
            <person name="Koch H."/>
            <person name="Frank J."/>
            <person name="Jetten M.S.M."/>
            <person name="van Kessel M.A.H.J."/>
            <person name="Lucker S."/>
        </authorList>
    </citation>
    <scope>NUCLEOTIDE SEQUENCE [LARGE SCALE GENOMIC DNA]</scope>
    <source>
        <strain evidence="2">Comreactor17</strain>
    </source>
</reference>
<dbReference type="EMBL" id="CP047423">
    <property type="protein sequence ID" value="QPD06081.1"/>
    <property type="molecule type" value="Genomic_DNA"/>
</dbReference>
<evidence type="ECO:0008006" key="4">
    <source>
        <dbReference type="Google" id="ProtNLM"/>
    </source>
</evidence>
<name>A0A7S8FHZ8_9BACT</name>
<proteinExistence type="predicted"/>
<feature type="transmembrane region" description="Helical" evidence="1">
    <location>
        <begin position="12"/>
        <end position="34"/>
    </location>
</feature>
<sequence length="166" mass="17820">MPILSRAMSEEGGFTLIEIAIVGAIISVAAALSVPNFLQMYAKHELYQSTTSLYNRLILARSSAISRNAMIAATPTSVPMGLDTVAFTAPLGSETLPGTVRFITPLPVNPLGFTPRGLSTIPLATQTIQLQSTRDPNLIYTISLMPSGKVTWCRQAINPCLVNERS</sequence>
<keyword evidence="1" id="KW-1133">Transmembrane helix</keyword>
<protein>
    <recommendedName>
        <fullName evidence="4">Type IV pilin PilA</fullName>
    </recommendedName>
</protein>
<dbReference type="AlphaFoldDB" id="A0A7S8FHZ8"/>
<evidence type="ECO:0000256" key="1">
    <source>
        <dbReference type="SAM" id="Phobius"/>
    </source>
</evidence>
<dbReference type="SUPFAM" id="SSF54523">
    <property type="entry name" value="Pili subunits"/>
    <property type="match status" value="1"/>
</dbReference>
<keyword evidence="1" id="KW-0812">Transmembrane</keyword>
<dbReference type="InterPro" id="IPR012902">
    <property type="entry name" value="N_methyl_site"/>
</dbReference>
<dbReference type="KEGG" id="nkf:Nkreftii_003855"/>
<keyword evidence="1" id="KW-0472">Membrane</keyword>
<gene>
    <name evidence="2" type="ORF">Nkreftii_003855</name>
</gene>
<evidence type="ECO:0000313" key="2">
    <source>
        <dbReference type="EMBL" id="QPD06081.1"/>
    </source>
</evidence>
<accession>A0A7S8FHZ8</accession>
<dbReference type="Proteomes" id="UP000593737">
    <property type="component" value="Chromosome"/>
</dbReference>
<dbReference type="Gene3D" id="3.30.700.10">
    <property type="entry name" value="Glycoprotein, Type 4 Pilin"/>
    <property type="match status" value="1"/>
</dbReference>
<dbReference type="PROSITE" id="PS00409">
    <property type="entry name" value="PROKAR_NTER_METHYL"/>
    <property type="match status" value="1"/>
</dbReference>
<organism evidence="2 3">
    <name type="scientific">Candidatus Nitrospira kreftii</name>
    <dbReference type="NCBI Taxonomy" id="2652173"/>
    <lineage>
        <taxon>Bacteria</taxon>
        <taxon>Pseudomonadati</taxon>
        <taxon>Nitrospirota</taxon>
        <taxon>Nitrospiria</taxon>
        <taxon>Nitrospirales</taxon>
        <taxon>Nitrospiraceae</taxon>
        <taxon>Nitrospira</taxon>
    </lineage>
</organism>